<dbReference type="Gene3D" id="1.20.1250.20">
    <property type="entry name" value="MFS general substrate transporter like domains"/>
    <property type="match status" value="1"/>
</dbReference>
<comment type="subcellular location">
    <subcellularLocation>
        <location evidence="1">Cell membrane</location>
        <topology evidence="1">Multi-pass membrane protein</topology>
    </subcellularLocation>
</comment>
<dbReference type="InterPro" id="IPR004638">
    <property type="entry name" value="EmrB-like"/>
</dbReference>
<feature type="transmembrane region" description="Helical" evidence="7">
    <location>
        <begin position="334"/>
        <end position="354"/>
    </location>
</feature>
<evidence type="ECO:0000256" key="7">
    <source>
        <dbReference type="SAM" id="Phobius"/>
    </source>
</evidence>
<evidence type="ECO:0000256" key="4">
    <source>
        <dbReference type="ARBA" id="ARBA00022692"/>
    </source>
</evidence>
<dbReference type="RefSeq" id="WP_132125707.1">
    <property type="nucleotide sequence ID" value="NZ_SLWS01000017.1"/>
</dbReference>
<name>A0A4R2IPX8_9PSEU</name>
<dbReference type="InterPro" id="IPR036259">
    <property type="entry name" value="MFS_trans_sf"/>
</dbReference>
<keyword evidence="6 7" id="KW-0472">Membrane</keyword>
<dbReference type="Proteomes" id="UP000295680">
    <property type="component" value="Unassembled WGS sequence"/>
</dbReference>
<evidence type="ECO:0000256" key="3">
    <source>
        <dbReference type="ARBA" id="ARBA00022475"/>
    </source>
</evidence>
<feature type="transmembrane region" description="Helical" evidence="7">
    <location>
        <begin position="309"/>
        <end position="327"/>
    </location>
</feature>
<dbReference type="EMBL" id="SLWS01000017">
    <property type="protein sequence ID" value="TCO47421.1"/>
    <property type="molecule type" value="Genomic_DNA"/>
</dbReference>
<feature type="transmembrane region" description="Helical" evidence="7">
    <location>
        <begin position="200"/>
        <end position="221"/>
    </location>
</feature>
<proteinExistence type="predicted"/>
<keyword evidence="3" id="KW-1003">Cell membrane</keyword>
<feature type="transmembrane region" description="Helical" evidence="7">
    <location>
        <begin position="407"/>
        <end position="424"/>
    </location>
</feature>
<feature type="transmembrane region" description="Helical" evidence="7">
    <location>
        <begin position="436"/>
        <end position="463"/>
    </location>
</feature>
<feature type="transmembrane region" description="Helical" evidence="7">
    <location>
        <begin position="141"/>
        <end position="165"/>
    </location>
</feature>
<comment type="caution">
    <text evidence="9">The sequence shown here is derived from an EMBL/GenBank/DDBJ whole genome shotgun (WGS) entry which is preliminary data.</text>
</comment>
<feature type="transmembrane region" description="Helical" evidence="7">
    <location>
        <begin position="171"/>
        <end position="188"/>
    </location>
</feature>
<keyword evidence="2" id="KW-0813">Transport</keyword>
<dbReference type="InterPro" id="IPR020846">
    <property type="entry name" value="MFS_dom"/>
</dbReference>
<evidence type="ECO:0000256" key="6">
    <source>
        <dbReference type="ARBA" id="ARBA00023136"/>
    </source>
</evidence>
<feature type="transmembrane region" description="Helical" evidence="7">
    <location>
        <begin position="16"/>
        <end position="35"/>
    </location>
</feature>
<dbReference type="NCBIfam" id="TIGR00711">
    <property type="entry name" value="efflux_EmrB"/>
    <property type="match status" value="1"/>
</dbReference>
<evidence type="ECO:0000313" key="10">
    <source>
        <dbReference type="Proteomes" id="UP000295680"/>
    </source>
</evidence>
<feature type="transmembrane region" description="Helical" evidence="7">
    <location>
        <begin position="55"/>
        <end position="72"/>
    </location>
</feature>
<sequence length="491" mass="50102">MKPAAPAVQAGPHKGWTIALASLGLFMAALDGLVVTTSLPALRLSLNASLADLEWIVNAFTLALACLILFGASLGDRFGRRRMYAVGLAIFTAFSALAALSPNVGVLIVARVGQGIGAAMVMPLSLTLISDAFPAEKRGAAIGLWGGVGGAAVAFGPVIGGAVVQGLTWEWIFWLNVPVGLVLIPLSLRKLTESYGPAKHLDVGGLILSVLALFGLTWGLVKVSDSGWGSAAVIVPLVLGAVFVVVFVIYEARRKIPMVKVSLFRGRGFTTGVLVNFFMFAALFGAEFLMAQFLITGLGNSPLQAGLKLLPWMATAMFVAPIAGAMSEKFGNRPFMAVGLLLSSGGMFWIAAIAAPGMGYLVMGIALLLSGVGISLVFPTVANAVVSSVAPQDIGVASGTSTMMQQVGGAFGVALIASVFAAGNEYSSPQAFVDSFSTAILVPAILSALGAAVALASPGIAAIRAAAARRAASMPAPPASVIGTAEEEQAA</sequence>
<evidence type="ECO:0000313" key="9">
    <source>
        <dbReference type="EMBL" id="TCO47421.1"/>
    </source>
</evidence>
<dbReference type="PANTHER" id="PTHR42718:SF42">
    <property type="entry name" value="EXPORT PROTEIN"/>
    <property type="match status" value="1"/>
</dbReference>
<accession>A0A4R2IPX8</accession>
<organism evidence="9 10">
    <name type="scientific">Actinocrispum wychmicini</name>
    <dbReference type="NCBI Taxonomy" id="1213861"/>
    <lineage>
        <taxon>Bacteria</taxon>
        <taxon>Bacillati</taxon>
        <taxon>Actinomycetota</taxon>
        <taxon>Actinomycetes</taxon>
        <taxon>Pseudonocardiales</taxon>
        <taxon>Pseudonocardiaceae</taxon>
        <taxon>Actinocrispum</taxon>
    </lineage>
</organism>
<keyword evidence="4 7" id="KW-0812">Transmembrane</keyword>
<feature type="transmembrane region" description="Helical" evidence="7">
    <location>
        <begin position="273"/>
        <end position="297"/>
    </location>
</feature>
<feature type="transmembrane region" description="Helical" evidence="7">
    <location>
        <begin position="108"/>
        <end position="129"/>
    </location>
</feature>
<feature type="domain" description="Major facilitator superfamily (MFS) profile" evidence="8">
    <location>
        <begin position="17"/>
        <end position="462"/>
    </location>
</feature>
<feature type="transmembrane region" description="Helical" evidence="7">
    <location>
        <begin position="360"/>
        <end position="386"/>
    </location>
</feature>
<dbReference type="SUPFAM" id="SSF103473">
    <property type="entry name" value="MFS general substrate transporter"/>
    <property type="match status" value="1"/>
</dbReference>
<reference evidence="9 10" key="1">
    <citation type="submission" date="2019-03" db="EMBL/GenBank/DDBJ databases">
        <title>Genomic Encyclopedia of Type Strains, Phase IV (KMG-IV): sequencing the most valuable type-strain genomes for metagenomic binning, comparative biology and taxonomic classification.</title>
        <authorList>
            <person name="Goeker M."/>
        </authorList>
    </citation>
    <scope>NUCLEOTIDE SEQUENCE [LARGE SCALE GENOMIC DNA]</scope>
    <source>
        <strain evidence="9 10">DSM 45934</strain>
    </source>
</reference>
<protein>
    <submittedName>
        <fullName evidence="9">EmrB/QacA subfamily drug resistance transporter</fullName>
    </submittedName>
</protein>
<keyword evidence="10" id="KW-1185">Reference proteome</keyword>
<dbReference type="PANTHER" id="PTHR42718">
    <property type="entry name" value="MAJOR FACILITATOR SUPERFAMILY MULTIDRUG TRANSPORTER MFSC"/>
    <property type="match status" value="1"/>
</dbReference>
<dbReference type="AlphaFoldDB" id="A0A4R2IPX8"/>
<dbReference type="Gene3D" id="1.20.1720.10">
    <property type="entry name" value="Multidrug resistance protein D"/>
    <property type="match status" value="1"/>
</dbReference>
<gene>
    <name evidence="9" type="ORF">EV192_117161</name>
</gene>
<evidence type="ECO:0000256" key="2">
    <source>
        <dbReference type="ARBA" id="ARBA00022448"/>
    </source>
</evidence>
<evidence type="ECO:0000259" key="8">
    <source>
        <dbReference type="PROSITE" id="PS50850"/>
    </source>
</evidence>
<dbReference type="Pfam" id="PF07690">
    <property type="entry name" value="MFS_1"/>
    <property type="match status" value="1"/>
</dbReference>
<evidence type="ECO:0000256" key="5">
    <source>
        <dbReference type="ARBA" id="ARBA00022989"/>
    </source>
</evidence>
<keyword evidence="5 7" id="KW-1133">Transmembrane helix</keyword>
<dbReference type="CDD" id="cd17321">
    <property type="entry name" value="MFS_MMR_MDR_like"/>
    <property type="match status" value="1"/>
</dbReference>
<dbReference type="InterPro" id="IPR011701">
    <property type="entry name" value="MFS"/>
</dbReference>
<dbReference type="OrthoDB" id="7375466at2"/>
<dbReference type="GO" id="GO:0005886">
    <property type="term" value="C:plasma membrane"/>
    <property type="evidence" value="ECO:0007669"/>
    <property type="project" value="UniProtKB-SubCell"/>
</dbReference>
<dbReference type="PROSITE" id="PS50850">
    <property type="entry name" value="MFS"/>
    <property type="match status" value="1"/>
</dbReference>
<dbReference type="GO" id="GO:0022857">
    <property type="term" value="F:transmembrane transporter activity"/>
    <property type="evidence" value="ECO:0007669"/>
    <property type="project" value="InterPro"/>
</dbReference>
<feature type="transmembrane region" description="Helical" evidence="7">
    <location>
        <begin position="84"/>
        <end position="102"/>
    </location>
</feature>
<evidence type="ECO:0000256" key="1">
    <source>
        <dbReference type="ARBA" id="ARBA00004651"/>
    </source>
</evidence>
<feature type="transmembrane region" description="Helical" evidence="7">
    <location>
        <begin position="227"/>
        <end position="252"/>
    </location>
</feature>